<evidence type="ECO:0000313" key="1">
    <source>
        <dbReference type="EMBL" id="QDU90911.1"/>
    </source>
</evidence>
<gene>
    <name evidence="1" type="ORF">Pla175_43240</name>
</gene>
<dbReference type="OrthoDB" id="667524at2"/>
<dbReference type="Proteomes" id="UP000317429">
    <property type="component" value="Chromosome"/>
</dbReference>
<keyword evidence="2" id="KW-1185">Reference proteome</keyword>
<proteinExistence type="predicted"/>
<evidence type="ECO:0000313" key="2">
    <source>
        <dbReference type="Proteomes" id="UP000317429"/>
    </source>
</evidence>
<sequence length="67" mass="7781">MPSYSDIRRSDPRTRGMEVFEITPIIVGGDPTDPKNKTLLTREQHIEAVRYWNGVIADLRKRQGKRN</sequence>
<protein>
    <submittedName>
        <fullName evidence="1">Uncharacterized protein</fullName>
    </submittedName>
</protein>
<reference evidence="1 2" key="1">
    <citation type="submission" date="2019-02" db="EMBL/GenBank/DDBJ databases">
        <title>Deep-cultivation of Planctomycetes and their phenomic and genomic characterization uncovers novel biology.</title>
        <authorList>
            <person name="Wiegand S."/>
            <person name="Jogler M."/>
            <person name="Boedeker C."/>
            <person name="Pinto D."/>
            <person name="Vollmers J."/>
            <person name="Rivas-Marin E."/>
            <person name="Kohn T."/>
            <person name="Peeters S.H."/>
            <person name="Heuer A."/>
            <person name="Rast P."/>
            <person name="Oberbeckmann S."/>
            <person name="Bunk B."/>
            <person name="Jeske O."/>
            <person name="Meyerdierks A."/>
            <person name="Storesund J.E."/>
            <person name="Kallscheuer N."/>
            <person name="Luecker S."/>
            <person name="Lage O.M."/>
            <person name="Pohl T."/>
            <person name="Merkel B.J."/>
            <person name="Hornburger P."/>
            <person name="Mueller R.-W."/>
            <person name="Bruemmer F."/>
            <person name="Labrenz M."/>
            <person name="Spormann A.M."/>
            <person name="Op den Camp H."/>
            <person name="Overmann J."/>
            <person name="Amann R."/>
            <person name="Jetten M.S.M."/>
            <person name="Mascher T."/>
            <person name="Medema M.H."/>
            <person name="Devos D.P."/>
            <person name="Kaster A.-K."/>
            <person name="Ovreas L."/>
            <person name="Rohde M."/>
            <person name="Galperin M.Y."/>
            <person name="Jogler C."/>
        </authorList>
    </citation>
    <scope>NUCLEOTIDE SEQUENCE [LARGE SCALE GENOMIC DNA]</scope>
    <source>
        <strain evidence="1 2">Pla175</strain>
    </source>
</reference>
<dbReference type="AlphaFoldDB" id="A0A518DHG4"/>
<name>A0A518DHG4_9BACT</name>
<dbReference type="KEGG" id="pnd:Pla175_43240"/>
<organism evidence="1 2">
    <name type="scientific">Pirellulimonas nuda</name>
    <dbReference type="NCBI Taxonomy" id="2528009"/>
    <lineage>
        <taxon>Bacteria</taxon>
        <taxon>Pseudomonadati</taxon>
        <taxon>Planctomycetota</taxon>
        <taxon>Planctomycetia</taxon>
        <taxon>Pirellulales</taxon>
        <taxon>Lacipirellulaceae</taxon>
        <taxon>Pirellulimonas</taxon>
    </lineage>
</organism>
<accession>A0A518DHG4</accession>
<dbReference type="EMBL" id="CP036291">
    <property type="protein sequence ID" value="QDU90911.1"/>
    <property type="molecule type" value="Genomic_DNA"/>
</dbReference>